<name>A0A226E248_FOLCA</name>
<comment type="subcellular location">
    <subcellularLocation>
        <location evidence="1">Membrane</location>
        <topology evidence="1">Lipid-anchor</topology>
        <topology evidence="1">GPI-anchor</topology>
    </subcellularLocation>
</comment>
<evidence type="ECO:0000256" key="1">
    <source>
        <dbReference type="RuleBase" id="RU341113"/>
    </source>
</evidence>
<keyword evidence="1" id="KW-0449">Lipoprotein</keyword>
<dbReference type="GO" id="GO:0046872">
    <property type="term" value="F:metal ion binding"/>
    <property type="evidence" value="ECO:0007669"/>
    <property type="project" value="UniProtKB-UniRule"/>
</dbReference>
<dbReference type="InterPro" id="IPR008257">
    <property type="entry name" value="Pept_M19"/>
</dbReference>
<keyword evidence="1" id="KW-0482">Metalloprotease</keyword>
<keyword evidence="1" id="KW-0378">Hydrolase</keyword>
<dbReference type="InterPro" id="IPR032466">
    <property type="entry name" value="Metal_Hydrolase"/>
</dbReference>
<accession>A0A226E248</accession>
<evidence type="ECO:0000313" key="2">
    <source>
        <dbReference type="EMBL" id="OXA51104.1"/>
    </source>
</evidence>
<keyword evidence="1" id="KW-0862">Zinc</keyword>
<keyword evidence="1" id="KW-0325">Glycoprotein</keyword>
<protein>
    <recommendedName>
        <fullName evidence="1">Dipeptidase</fullName>
        <ecNumber evidence="1">3.4.13.19</ecNumber>
    </recommendedName>
</protein>
<comment type="cofactor">
    <cofactor evidence="1">
        <name>Zn(2+)</name>
        <dbReference type="ChEBI" id="CHEBI:29105"/>
    </cofactor>
</comment>
<comment type="subunit">
    <text evidence="1">Homodimer; disulfide-linked.</text>
</comment>
<dbReference type="EMBL" id="LNIX01000008">
    <property type="protein sequence ID" value="OXA51104.1"/>
    <property type="molecule type" value="Genomic_DNA"/>
</dbReference>
<proteinExistence type="inferred from homology"/>
<dbReference type="PROSITE" id="PS51365">
    <property type="entry name" value="RENAL_DIPEPTIDASE_2"/>
    <property type="match status" value="1"/>
</dbReference>
<dbReference type="SUPFAM" id="SSF51556">
    <property type="entry name" value="Metallo-dependent hydrolases"/>
    <property type="match status" value="1"/>
</dbReference>
<dbReference type="OrthoDB" id="445695at2759"/>
<dbReference type="GO" id="GO:0006508">
    <property type="term" value="P:proteolysis"/>
    <property type="evidence" value="ECO:0007669"/>
    <property type="project" value="UniProtKB-KW"/>
</dbReference>
<organism evidence="2 3">
    <name type="scientific">Folsomia candida</name>
    <name type="common">Springtail</name>
    <dbReference type="NCBI Taxonomy" id="158441"/>
    <lineage>
        <taxon>Eukaryota</taxon>
        <taxon>Metazoa</taxon>
        <taxon>Ecdysozoa</taxon>
        <taxon>Arthropoda</taxon>
        <taxon>Hexapoda</taxon>
        <taxon>Collembola</taxon>
        <taxon>Entomobryomorpha</taxon>
        <taxon>Isotomoidea</taxon>
        <taxon>Isotomidae</taxon>
        <taxon>Proisotominae</taxon>
        <taxon>Folsomia</taxon>
    </lineage>
</organism>
<keyword evidence="1" id="KW-1015">Disulfide bond</keyword>
<keyword evidence="3" id="KW-1185">Reference proteome</keyword>
<dbReference type="GO" id="GO:0070573">
    <property type="term" value="F:metallodipeptidase activity"/>
    <property type="evidence" value="ECO:0007669"/>
    <property type="project" value="InterPro"/>
</dbReference>
<comment type="catalytic activity">
    <reaction evidence="1">
        <text>an L-aminoacyl-L-amino acid + H2O = 2 an L-alpha-amino acid</text>
        <dbReference type="Rhea" id="RHEA:48940"/>
        <dbReference type="ChEBI" id="CHEBI:15377"/>
        <dbReference type="ChEBI" id="CHEBI:59869"/>
        <dbReference type="ChEBI" id="CHEBI:77460"/>
        <dbReference type="EC" id="3.4.13.19"/>
    </reaction>
</comment>
<dbReference type="OMA" id="MEDVIAH"/>
<dbReference type="Pfam" id="PF01244">
    <property type="entry name" value="Peptidase_M19"/>
    <property type="match status" value="1"/>
</dbReference>
<dbReference type="Gene3D" id="3.20.20.140">
    <property type="entry name" value="Metal-dependent hydrolases"/>
    <property type="match status" value="1"/>
</dbReference>
<dbReference type="Proteomes" id="UP000198287">
    <property type="component" value="Unassembled WGS sequence"/>
</dbReference>
<dbReference type="AlphaFoldDB" id="A0A226E248"/>
<keyword evidence="1" id="KW-0336">GPI-anchor</keyword>
<sequence>MLSSQNRTFDSVITILLSAIEFEVFKRLQISVTDLRSSNVSIKNFVVDIEYAIANNKTASLIAIEGGHSIQSSFAILRQLYQMGARYMTLTHSCNLPWADSSPVDAGLLPPANGGLSTFGLEVVDEMNRLGMMIDLSHVSSDTMKAAIIRSKAPVIFSHSSARRSNRGIVMVNFYSVFIQCDPTKNATMEDVIAHIEHIRTIAGVDAVGIGADYDGVDSVPIDLADVSYYPVLFEALAQRGWTDEDLEKLAGRNLLRVFLGVEQVRDLLANLPVQQDSIRREDVENANISVDCVSWPFIDDSRVAENANVLA</sequence>
<keyword evidence="1" id="KW-0472">Membrane</keyword>
<comment type="similarity">
    <text evidence="1">Belongs to the metallo-dependent hydrolases superfamily. Peptidase M19 family.</text>
</comment>
<reference evidence="2 3" key="1">
    <citation type="submission" date="2015-12" db="EMBL/GenBank/DDBJ databases">
        <title>The genome of Folsomia candida.</title>
        <authorList>
            <person name="Faddeeva A."/>
            <person name="Derks M.F."/>
            <person name="Anvar Y."/>
            <person name="Smit S."/>
            <person name="Van Straalen N."/>
            <person name="Roelofs D."/>
        </authorList>
    </citation>
    <scope>NUCLEOTIDE SEQUENCE [LARGE SCALE GENOMIC DNA]</scope>
    <source>
        <strain evidence="2 3">VU population</strain>
        <tissue evidence="2">Whole body</tissue>
    </source>
</reference>
<keyword evidence="1" id="KW-0224">Dipeptidase</keyword>
<dbReference type="EC" id="3.4.13.19" evidence="1"/>
<comment type="caution">
    <text evidence="2">The sequence shown here is derived from an EMBL/GenBank/DDBJ whole genome shotgun (WGS) entry which is preliminary data.</text>
</comment>
<keyword evidence="1" id="KW-0645">Protease</keyword>
<keyword evidence="1" id="KW-0479">Metal-binding</keyword>
<dbReference type="PANTHER" id="PTHR10443:SF12">
    <property type="entry name" value="DIPEPTIDASE"/>
    <property type="match status" value="1"/>
</dbReference>
<evidence type="ECO:0000313" key="3">
    <source>
        <dbReference type="Proteomes" id="UP000198287"/>
    </source>
</evidence>
<gene>
    <name evidence="2" type="ORF">Fcan01_14350</name>
</gene>
<dbReference type="PANTHER" id="PTHR10443">
    <property type="entry name" value="MICROSOMAL DIPEPTIDASE"/>
    <property type="match status" value="1"/>
</dbReference>
<dbReference type="GO" id="GO:0098552">
    <property type="term" value="C:side of membrane"/>
    <property type="evidence" value="ECO:0007669"/>
    <property type="project" value="UniProtKB-KW"/>
</dbReference>